<evidence type="ECO:0000259" key="6">
    <source>
        <dbReference type="PROSITE" id="PS50089"/>
    </source>
</evidence>
<dbReference type="GO" id="GO:0008270">
    <property type="term" value="F:zinc ion binding"/>
    <property type="evidence" value="ECO:0007669"/>
    <property type="project" value="UniProtKB-KW"/>
</dbReference>
<reference evidence="8" key="2">
    <citation type="submission" date="2019-06" db="EMBL/GenBank/DDBJ databases">
        <title>Genomics analysis of Aphanomyces spp. identifies a new class of oomycete effector associated with host adaptation.</title>
        <authorList>
            <person name="Gaulin E."/>
        </authorList>
    </citation>
    <scope>NUCLEOTIDE SEQUENCE</scope>
    <source>
        <strain evidence="8">CBS 578.67</strain>
    </source>
</reference>
<evidence type="ECO:0000256" key="2">
    <source>
        <dbReference type="ARBA" id="ARBA00022771"/>
    </source>
</evidence>
<dbReference type="PANTHER" id="PTHR46347:SF1">
    <property type="entry name" value="RING_FYVE_PHD ZINC FINGER SUPERFAMILY PROTEIN"/>
    <property type="match status" value="1"/>
</dbReference>
<feature type="transmembrane region" description="Helical" evidence="5">
    <location>
        <begin position="235"/>
        <end position="267"/>
    </location>
</feature>
<accession>A0A485KSM6</accession>
<proteinExistence type="predicted"/>
<dbReference type="InterPro" id="IPR011016">
    <property type="entry name" value="Znf_RING-CH"/>
</dbReference>
<evidence type="ECO:0000256" key="3">
    <source>
        <dbReference type="ARBA" id="ARBA00022833"/>
    </source>
</evidence>
<keyword evidence="5" id="KW-1133">Transmembrane helix</keyword>
<feature type="domain" description="RING-CH-type" evidence="7">
    <location>
        <begin position="33"/>
        <end position="99"/>
    </location>
</feature>
<dbReference type="PROSITE" id="PS50089">
    <property type="entry name" value="ZF_RING_2"/>
    <property type="match status" value="1"/>
</dbReference>
<feature type="transmembrane region" description="Helical" evidence="5">
    <location>
        <begin position="118"/>
        <end position="138"/>
    </location>
</feature>
<evidence type="ECO:0000313" key="8">
    <source>
        <dbReference type="EMBL" id="KAF0698081.1"/>
    </source>
</evidence>
<dbReference type="InterPro" id="IPR001841">
    <property type="entry name" value="Znf_RING"/>
</dbReference>
<dbReference type="SUPFAM" id="SSF57850">
    <property type="entry name" value="RING/U-box"/>
    <property type="match status" value="1"/>
</dbReference>
<evidence type="ECO:0000259" key="7">
    <source>
        <dbReference type="PROSITE" id="PS51292"/>
    </source>
</evidence>
<dbReference type="EMBL" id="CAADRA010005288">
    <property type="protein sequence ID" value="VFT88140.1"/>
    <property type="molecule type" value="Genomic_DNA"/>
</dbReference>
<sequence>MNQSPSPKFEQMSSTPLGPIASAIRVQAETSDHADDNAPTCYMCMESTHGCFDTPLELIAPCACQSFVHRKCLDHWRVTSYTYQAMTRCPTCHQDYTFDTVQVYNDEKLQHAIWKEQLWRWGLVLGVILLGSMVIWLIDRGTPKFLQLHWNGLDGKIYNGIGLTKVPRFVVYLVLSLLMAAFITGLVTICSWCCRSNPNGSYVCLDCTYPGCYCGDCGDCGGCGGCGDCGGCGEFAAIVGVVVLVCIVFVGIAMMLTAIVGGFGSAIDRRGEKRIRGLQVQRQRIRNLRPIGNVV</sequence>
<keyword evidence="5" id="KW-0812">Transmembrane</keyword>
<evidence type="ECO:0000256" key="4">
    <source>
        <dbReference type="PROSITE-ProRule" id="PRU00175"/>
    </source>
</evidence>
<feature type="transmembrane region" description="Helical" evidence="5">
    <location>
        <begin position="169"/>
        <end position="189"/>
    </location>
</feature>
<dbReference type="EMBL" id="VJMH01005267">
    <property type="protein sequence ID" value="KAF0698081.1"/>
    <property type="molecule type" value="Genomic_DNA"/>
</dbReference>
<dbReference type="Gene3D" id="3.30.40.10">
    <property type="entry name" value="Zinc/RING finger domain, C3HC4 (zinc finger)"/>
    <property type="match status" value="1"/>
</dbReference>
<keyword evidence="2 4" id="KW-0863">Zinc-finger</keyword>
<keyword evidence="10" id="KW-1185">Reference proteome</keyword>
<keyword evidence="1" id="KW-0479">Metal-binding</keyword>
<organism evidence="9 10">
    <name type="scientific">Aphanomyces stellatus</name>
    <dbReference type="NCBI Taxonomy" id="120398"/>
    <lineage>
        <taxon>Eukaryota</taxon>
        <taxon>Sar</taxon>
        <taxon>Stramenopiles</taxon>
        <taxon>Oomycota</taxon>
        <taxon>Saprolegniomycetes</taxon>
        <taxon>Saprolegniales</taxon>
        <taxon>Verrucalvaceae</taxon>
        <taxon>Aphanomyces</taxon>
    </lineage>
</organism>
<dbReference type="PANTHER" id="PTHR46347">
    <property type="entry name" value="RING/FYVE/PHD ZINC FINGER SUPERFAMILY PROTEIN"/>
    <property type="match status" value="1"/>
</dbReference>
<evidence type="ECO:0000256" key="1">
    <source>
        <dbReference type="ARBA" id="ARBA00022723"/>
    </source>
</evidence>
<gene>
    <name evidence="9" type="primary">Aste57867_11278</name>
    <name evidence="8" type="ORF">As57867_011236</name>
    <name evidence="9" type="ORF">ASTE57867_11278</name>
</gene>
<dbReference type="PROSITE" id="PS51292">
    <property type="entry name" value="ZF_RING_CH"/>
    <property type="match status" value="1"/>
</dbReference>
<dbReference type="SMART" id="SM00744">
    <property type="entry name" value="RINGv"/>
    <property type="match status" value="1"/>
</dbReference>
<dbReference type="Proteomes" id="UP000332933">
    <property type="component" value="Unassembled WGS sequence"/>
</dbReference>
<dbReference type="OrthoDB" id="79279at2759"/>
<reference evidence="9 10" key="1">
    <citation type="submission" date="2019-03" db="EMBL/GenBank/DDBJ databases">
        <authorList>
            <person name="Gaulin E."/>
            <person name="Dumas B."/>
        </authorList>
    </citation>
    <scope>NUCLEOTIDE SEQUENCE [LARGE SCALE GENOMIC DNA]</scope>
    <source>
        <strain evidence="9">CBS 568.67</strain>
    </source>
</reference>
<evidence type="ECO:0000313" key="10">
    <source>
        <dbReference type="Proteomes" id="UP000332933"/>
    </source>
</evidence>
<keyword evidence="3" id="KW-0862">Zinc</keyword>
<dbReference type="AlphaFoldDB" id="A0A485KSM6"/>
<protein>
    <submittedName>
        <fullName evidence="9">Aste57867_11278 protein</fullName>
    </submittedName>
</protein>
<keyword evidence="5" id="KW-0472">Membrane</keyword>
<evidence type="ECO:0000313" key="9">
    <source>
        <dbReference type="EMBL" id="VFT88140.1"/>
    </source>
</evidence>
<feature type="domain" description="RING-type" evidence="6">
    <location>
        <begin position="41"/>
        <end position="93"/>
    </location>
</feature>
<evidence type="ECO:0000256" key="5">
    <source>
        <dbReference type="SAM" id="Phobius"/>
    </source>
</evidence>
<name>A0A485KSM6_9STRA</name>
<dbReference type="InterPro" id="IPR013083">
    <property type="entry name" value="Znf_RING/FYVE/PHD"/>
</dbReference>